<proteinExistence type="predicted"/>
<feature type="region of interest" description="Disordered" evidence="1">
    <location>
        <begin position="287"/>
        <end position="345"/>
    </location>
</feature>
<dbReference type="EMBL" id="JAPFFF010000009">
    <property type="protein sequence ID" value="KAK8882960.1"/>
    <property type="molecule type" value="Genomic_DNA"/>
</dbReference>
<feature type="compositionally biased region" description="Polar residues" evidence="1">
    <location>
        <begin position="296"/>
        <end position="305"/>
    </location>
</feature>
<protein>
    <submittedName>
        <fullName evidence="2">Uncharacterized protein</fullName>
    </submittedName>
</protein>
<feature type="compositionally biased region" description="Acidic residues" evidence="1">
    <location>
        <begin position="26"/>
        <end position="35"/>
    </location>
</feature>
<evidence type="ECO:0000256" key="1">
    <source>
        <dbReference type="SAM" id="MobiDB-lite"/>
    </source>
</evidence>
<name>A0ABR2JVP8_9EUKA</name>
<evidence type="ECO:0000313" key="3">
    <source>
        <dbReference type="Proteomes" id="UP001470230"/>
    </source>
</evidence>
<reference evidence="2 3" key="1">
    <citation type="submission" date="2024-04" db="EMBL/GenBank/DDBJ databases">
        <title>Tritrichomonas musculus Genome.</title>
        <authorList>
            <person name="Alves-Ferreira E."/>
            <person name="Grigg M."/>
            <person name="Lorenzi H."/>
            <person name="Galac M."/>
        </authorList>
    </citation>
    <scope>NUCLEOTIDE SEQUENCE [LARGE SCALE GENOMIC DNA]</scope>
    <source>
        <strain evidence="2 3">EAF2021</strain>
    </source>
</reference>
<sequence>MNSRSPNRQSKNQKSDLESSPKNDDGQEEEEEEEKDLTLFQILLSTFIKEPSTVFQSEGDLLYDQSGTPFIIYTENGITYITRGSSNRKKKKSKYKKTFVLPSEDSSHNEDSNEIIEKLTEFTQTLKNFTEEVNDIKITKFSLTWGLQNEDDTIPYLLNSDNSKYLSTSTSKPYIAIITQIVLFNAVEISRVPIPGKCFVNGKNCLSCEKSIIRNKLLQPKIEKLVSQFECVNDKHSCEKYIQNRLNALCPTLLMSIIPVCRRCYAKCSESNINRLSRLQLTRVNTANTKERSTTRSKVSSLSQKTSKHPDPIRKRVNPSDASTNINSSTRSASNSSRPGSGVVRNIDSSYLKYTKDPQSVTARAMYYNRYTRKSPSGLTYSQNYSDVSVYRAHKLYSSLPFQVFPKPC</sequence>
<accession>A0ABR2JVP8</accession>
<keyword evidence="3" id="KW-1185">Reference proteome</keyword>
<feature type="compositionally biased region" description="Polar residues" evidence="1">
    <location>
        <begin position="1"/>
        <end position="12"/>
    </location>
</feature>
<evidence type="ECO:0000313" key="2">
    <source>
        <dbReference type="EMBL" id="KAK8882960.1"/>
    </source>
</evidence>
<feature type="compositionally biased region" description="Basic and acidic residues" evidence="1">
    <location>
        <begin position="13"/>
        <end position="25"/>
    </location>
</feature>
<feature type="region of interest" description="Disordered" evidence="1">
    <location>
        <begin position="1"/>
        <end position="35"/>
    </location>
</feature>
<comment type="caution">
    <text evidence="2">The sequence shown here is derived from an EMBL/GenBank/DDBJ whole genome shotgun (WGS) entry which is preliminary data.</text>
</comment>
<gene>
    <name evidence="2" type="ORF">M9Y10_045607</name>
</gene>
<organism evidence="2 3">
    <name type="scientific">Tritrichomonas musculus</name>
    <dbReference type="NCBI Taxonomy" id="1915356"/>
    <lineage>
        <taxon>Eukaryota</taxon>
        <taxon>Metamonada</taxon>
        <taxon>Parabasalia</taxon>
        <taxon>Tritrichomonadida</taxon>
        <taxon>Tritrichomonadidae</taxon>
        <taxon>Tritrichomonas</taxon>
    </lineage>
</organism>
<feature type="compositionally biased region" description="Low complexity" evidence="1">
    <location>
        <begin position="322"/>
        <end position="338"/>
    </location>
</feature>
<dbReference type="Proteomes" id="UP001470230">
    <property type="component" value="Unassembled WGS sequence"/>
</dbReference>